<keyword evidence="9" id="KW-0732">Signal</keyword>
<evidence type="ECO:0000259" key="10">
    <source>
        <dbReference type="PROSITE" id="PS50011"/>
    </source>
</evidence>
<dbReference type="Proteomes" id="UP001341840">
    <property type="component" value="Unassembled WGS sequence"/>
</dbReference>
<dbReference type="Pfam" id="PF13855">
    <property type="entry name" value="LRR_8"/>
    <property type="match status" value="3"/>
</dbReference>
<keyword evidence="12" id="KW-1185">Reference proteome</keyword>
<dbReference type="InterPro" id="IPR001611">
    <property type="entry name" value="Leu-rich_rpt"/>
</dbReference>
<dbReference type="InterPro" id="IPR013210">
    <property type="entry name" value="LRR_N_plant-typ"/>
</dbReference>
<name>A0ABU6RA11_9FABA</name>
<evidence type="ECO:0000256" key="1">
    <source>
        <dbReference type="ARBA" id="ARBA00004370"/>
    </source>
</evidence>
<keyword evidence="4" id="KW-0677">Repeat</keyword>
<keyword evidence="7" id="KW-0325">Glycoprotein</keyword>
<gene>
    <name evidence="11" type="ORF">PIB30_024378</name>
</gene>
<dbReference type="SUPFAM" id="SSF56112">
    <property type="entry name" value="Protein kinase-like (PK-like)"/>
    <property type="match status" value="1"/>
</dbReference>
<dbReference type="InterPro" id="IPR000719">
    <property type="entry name" value="Prot_kinase_dom"/>
</dbReference>
<organism evidence="11 12">
    <name type="scientific">Stylosanthes scabra</name>
    <dbReference type="NCBI Taxonomy" id="79078"/>
    <lineage>
        <taxon>Eukaryota</taxon>
        <taxon>Viridiplantae</taxon>
        <taxon>Streptophyta</taxon>
        <taxon>Embryophyta</taxon>
        <taxon>Tracheophyta</taxon>
        <taxon>Spermatophyta</taxon>
        <taxon>Magnoliopsida</taxon>
        <taxon>eudicotyledons</taxon>
        <taxon>Gunneridae</taxon>
        <taxon>Pentapetalae</taxon>
        <taxon>rosids</taxon>
        <taxon>fabids</taxon>
        <taxon>Fabales</taxon>
        <taxon>Fabaceae</taxon>
        <taxon>Papilionoideae</taxon>
        <taxon>50 kb inversion clade</taxon>
        <taxon>dalbergioids sensu lato</taxon>
        <taxon>Dalbergieae</taxon>
        <taxon>Pterocarpus clade</taxon>
        <taxon>Stylosanthes</taxon>
    </lineage>
</organism>
<dbReference type="Pfam" id="PF00069">
    <property type="entry name" value="Pkinase"/>
    <property type="match status" value="1"/>
</dbReference>
<keyword evidence="6 8" id="KW-0472">Membrane</keyword>
<dbReference type="SMART" id="SM00220">
    <property type="entry name" value="S_TKc"/>
    <property type="match status" value="1"/>
</dbReference>
<dbReference type="PRINTS" id="PR00019">
    <property type="entry name" value="LEURICHRPT"/>
</dbReference>
<reference evidence="11 12" key="1">
    <citation type="journal article" date="2023" name="Plants (Basel)">
        <title>Bridging the Gap: Combining Genomics and Transcriptomics Approaches to Understand Stylosanthes scabra, an Orphan Legume from the Brazilian Caatinga.</title>
        <authorList>
            <person name="Ferreira-Neto J.R.C."/>
            <person name="da Silva M.D."/>
            <person name="Binneck E."/>
            <person name="de Melo N.F."/>
            <person name="da Silva R.H."/>
            <person name="de Melo A.L.T.M."/>
            <person name="Pandolfi V."/>
            <person name="Bustamante F.O."/>
            <person name="Brasileiro-Vidal A.C."/>
            <person name="Benko-Iseppon A.M."/>
        </authorList>
    </citation>
    <scope>NUCLEOTIDE SEQUENCE [LARGE SCALE GENOMIC DNA]</scope>
    <source>
        <tissue evidence="11">Leaves</tissue>
    </source>
</reference>
<keyword evidence="3 8" id="KW-0812">Transmembrane</keyword>
<comment type="subcellular location">
    <subcellularLocation>
        <location evidence="1">Membrane</location>
    </subcellularLocation>
</comment>
<evidence type="ECO:0000256" key="8">
    <source>
        <dbReference type="SAM" id="Phobius"/>
    </source>
</evidence>
<evidence type="ECO:0000256" key="7">
    <source>
        <dbReference type="ARBA" id="ARBA00023180"/>
    </source>
</evidence>
<dbReference type="Gene3D" id="1.10.510.10">
    <property type="entry name" value="Transferase(Phosphotransferase) domain 1"/>
    <property type="match status" value="1"/>
</dbReference>
<feature type="chain" id="PRO_5046433963" description="Protein kinase domain-containing protein" evidence="9">
    <location>
        <begin position="30"/>
        <end position="959"/>
    </location>
</feature>
<evidence type="ECO:0000313" key="12">
    <source>
        <dbReference type="Proteomes" id="UP001341840"/>
    </source>
</evidence>
<keyword evidence="5 8" id="KW-1133">Transmembrane helix</keyword>
<dbReference type="SUPFAM" id="SSF52047">
    <property type="entry name" value="RNI-like"/>
    <property type="match status" value="1"/>
</dbReference>
<evidence type="ECO:0000256" key="5">
    <source>
        <dbReference type="ARBA" id="ARBA00022989"/>
    </source>
</evidence>
<feature type="transmembrane region" description="Helical" evidence="8">
    <location>
        <begin position="611"/>
        <end position="636"/>
    </location>
</feature>
<sequence length="959" mass="103952">MATYNCMYTSSFLSVFLLYSCFSPIMVFSQLSQNQATTMASLSNLLAPSVTWNTANHSNPCSWNGVTCDSTKSHVIMISLSGNSLNSSDFLPVLCQIETLQHIDVSNNSLSSIPHDFITECGKIKDLKLLNFSGNNLSGSLPTFNGFAALEYLDMSFNVLESSIDIQLDEMISLKTLNLTGNKFNGHLPTKLGKSMVLEQLLLAKNQFQGEIPEEQLFSYENLTLIDLSENHLSGAIPSHIVHLSKLQTLFLSSNNLSGPIPMSILNITTLVRFAANQNNFNGSLPSAISNNLISLDLSYNDLSGPIPKNILSSPRMEVVDLSNNRLSGTLLLTSISPSIVRLRLGNNLLQGNIPSDAFAKAQNLTYLELESNELTGGIPAMLGSCHNLALLDLSQNHLSGILPAELGNLSNLQVLNLQMNKLNGTITTPFQNGQLQKLLKLNLSMNSLTGSIPSQISSLSNLRFLHLQQNNMSGSIPSSIGNSPALLDLQLGGNQLSGAIPSMPLTLQVSLNLSHNNFSGSIPSSLSILYNLEILDLSYNKFSGGVPDDLTKMAALTQLLLNNNQLSGLLPRFRDFVHVEYNGTSLVPAPTSDNTTPNYSQVSRKKGSSVVLAILVAIAAAVFLVGLITLLVVLVSRRYSKVNNEHVHSGEDHGLPQILQSRLLTPNGLHRSNIDFSKAMEAVAETSNVTLKTKFSTYYKAIMPSGSIYFVKKMNSTERALPASSHARFGKEMEALAKLNNSNVMTPLAYVLSSDAAYTLYEFVSNGSLFDVLHHGSMGNSLDWASRYSIAVGVAQGLSFLHGITSSPILLLDLSSKSIMLKSLKEPLVGDIEHYKVIDPSRSTGNFSAVAGSVGYVPPEYAYTMKVTVAGNVYSFGVILLELLTGKPAVTEGTELVKWVLRNSMNKDYIIDSNVSKTSQAVRNQMISILQIALVCVSTSPGSRPKMKSVLRMLLNAR</sequence>
<evidence type="ECO:0000256" key="9">
    <source>
        <dbReference type="SAM" id="SignalP"/>
    </source>
</evidence>
<accession>A0ABU6RA11</accession>
<evidence type="ECO:0000313" key="11">
    <source>
        <dbReference type="EMBL" id="MED6120812.1"/>
    </source>
</evidence>
<dbReference type="Gene3D" id="3.30.200.20">
    <property type="entry name" value="Phosphorylase Kinase, domain 1"/>
    <property type="match status" value="1"/>
</dbReference>
<dbReference type="InterPro" id="IPR003591">
    <property type="entry name" value="Leu-rich_rpt_typical-subtyp"/>
</dbReference>
<keyword evidence="2" id="KW-0433">Leucine-rich repeat</keyword>
<dbReference type="PANTHER" id="PTHR48056">
    <property type="entry name" value="LRR RECEPTOR-LIKE SERINE/THREONINE-PROTEIN KINASE-RELATED"/>
    <property type="match status" value="1"/>
</dbReference>
<comment type="caution">
    <text evidence="11">The sequence shown here is derived from an EMBL/GenBank/DDBJ whole genome shotgun (WGS) entry which is preliminary data.</text>
</comment>
<feature type="domain" description="Protein kinase" evidence="10">
    <location>
        <begin position="685"/>
        <end position="959"/>
    </location>
</feature>
<evidence type="ECO:0000256" key="6">
    <source>
        <dbReference type="ARBA" id="ARBA00023136"/>
    </source>
</evidence>
<dbReference type="InterPro" id="IPR050647">
    <property type="entry name" value="Plant_LRR-RLKs"/>
</dbReference>
<dbReference type="Gene3D" id="3.80.10.10">
    <property type="entry name" value="Ribonuclease Inhibitor"/>
    <property type="match status" value="4"/>
</dbReference>
<dbReference type="EMBL" id="JASCZI010030295">
    <property type="protein sequence ID" value="MED6120812.1"/>
    <property type="molecule type" value="Genomic_DNA"/>
</dbReference>
<evidence type="ECO:0000256" key="3">
    <source>
        <dbReference type="ARBA" id="ARBA00022692"/>
    </source>
</evidence>
<protein>
    <recommendedName>
        <fullName evidence="10">Protein kinase domain-containing protein</fullName>
    </recommendedName>
</protein>
<evidence type="ECO:0000256" key="2">
    <source>
        <dbReference type="ARBA" id="ARBA00022614"/>
    </source>
</evidence>
<dbReference type="InterPro" id="IPR032675">
    <property type="entry name" value="LRR_dom_sf"/>
</dbReference>
<dbReference type="PROSITE" id="PS50011">
    <property type="entry name" value="PROTEIN_KINASE_DOM"/>
    <property type="match status" value="1"/>
</dbReference>
<dbReference type="SUPFAM" id="SSF52058">
    <property type="entry name" value="L domain-like"/>
    <property type="match status" value="1"/>
</dbReference>
<dbReference type="Pfam" id="PF00560">
    <property type="entry name" value="LRR_1"/>
    <property type="match status" value="5"/>
</dbReference>
<feature type="signal peptide" evidence="9">
    <location>
        <begin position="1"/>
        <end position="29"/>
    </location>
</feature>
<dbReference type="SMART" id="SM00369">
    <property type="entry name" value="LRR_TYP"/>
    <property type="match status" value="9"/>
</dbReference>
<evidence type="ECO:0000256" key="4">
    <source>
        <dbReference type="ARBA" id="ARBA00022737"/>
    </source>
</evidence>
<dbReference type="Pfam" id="PF08263">
    <property type="entry name" value="LRRNT_2"/>
    <property type="match status" value="1"/>
</dbReference>
<proteinExistence type="predicted"/>
<dbReference type="PANTHER" id="PTHR48056:SF17">
    <property type="entry name" value="LEUCINE-RICH REPEAT RECEPTOR PROTEIN KINASE EMS1"/>
    <property type="match status" value="1"/>
</dbReference>
<dbReference type="InterPro" id="IPR011009">
    <property type="entry name" value="Kinase-like_dom_sf"/>
</dbReference>